<dbReference type="NCBIfam" id="NF008691">
    <property type="entry name" value="PRK11713.1-4"/>
    <property type="match status" value="1"/>
</dbReference>
<keyword evidence="7 12" id="KW-0489">Methyltransferase</keyword>
<organism evidence="15 17">
    <name type="scientific">Oceanobacillus picturae</name>
    <dbReference type="NCBI Taxonomy" id="171693"/>
    <lineage>
        <taxon>Bacteria</taxon>
        <taxon>Bacillati</taxon>
        <taxon>Bacillota</taxon>
        <taxon>Bacilli</taxon>
        <taxon>Bacillales</taxon>
        <taxon>Bacillaceae</taxon>
        <taxon>Oceanobacillus</taxon>
    </lineage>
</organism>
<protein>
    <recommendedName>
        <fullName evidence="4 12">Ribosomal RNA small subunit methyltransferase E</fullName>
        <ecNumber evidence="3 12">2.1.1.193</ecNumber>
    </recommendedName>
</protein>
<accession>W9A8M0</accession>
<dbReference type="EC" id="2.1.1.193" evidence="3 12"/>
<evidence type="ECO:0000256" key="8">
    <source>
        <dbReference type="ARBA" id="ARBA00022679"/>
    </source>
</evidence>
<dbReference type="NCBIfam" id="NF008692">
    <property type="entry name" value="PRK11713.1-5"/>
    <property type="match status" value="1"/>
</dbReference>
<dbReference type="GO" id="GO:0070042">
    <property type="term" value="F:rRNA (uridine-N3-)-methyltransferase activity"/>
    <property type="evidence" value="ECO:0007669"/>
    <property type="project" value="TreeGrafter"/>
</dbReference>
<dbReference type="STRING" id="171693.BN988_00294"/>
<dbReference type="GO" id="GO:0070475">
    <property type="term" value="P:rRNA base methylation"/>
    <property type="evidence" value="ECO:0007669"/>
    <property type="project" value="TreeGrafter"/>
</dbReference>
<evidence type="ECO:0000313" key="15">
    <source>
        <dbReference type="EMBL" id="CDO01848.1"/>
    </source>
</evidence>
<dbReference type="PANTHER" id="PTHR30027">
    <property type="entry name" value="RIBOSOMAL RNA SMALL SUBUNIT METHYLTRANSFERASE E"/>
    <property type="match status" value="1"/>
</dbReference>
<reference evidence="16 18" key="4">
    <citation type="journal article" date="2016" name="Genome Announc.">
        <title>Draft Genome Sequence of Oceanobacillus picturae Heshi-B3, Isolated from Fermented Rice Bran in a Traditional Japanese Seafood Dish.</title>
        <authorList>
            <person name="Akuzawa S."/>
            <person name="Nagaoka J."/>
            <person name="Kanekatsu M."/>
            <person name="Kanesaki Y."/>
            <person name="Suzuki T."/>
        </authorList>
    </citation>
    <scope>NUCLEOTIDE SEQUENCE [LARGE SCALE GENOMIC DNA]</scope>
    <source>
        <strain evidence="16 18">Heshi-B3</strain>
    </source>
</reference>
<reference evidence="15 17" key="2">
    <citation type="submission" date="2014-03" db="EMBL/GenBank/DDBJ databases">
        <authorList>
            <person name="Urmite Genomes U."/>
        </authorList>
    </citation>
    <scope>NUCLEOTIDE SEQUENCE [LARGE SCALE GENOMIC DNA]</scope>
    <source>
        <strain evidence="15 17">S1</strain>
    </source>
</reference>
<comment type="similarity">
    <text evidence="2 12">Belongs to the RNA methyltransferase RsmE family.</text>
</comment>
<dbReference type="EMBL" id="BBXV01000043">
    <property type="protein sequence ID" value="GAQ19324.1"/>
    <property type="molecule type" value="Genomic_DNA"/>
</dbReference>
<dbReference type="AlphaFoldDB" id="W9A8M0"/>
<evidence type="ECO:0000313" key="17">
    <source>
        <dbReference type="Proteomes" id="UP000028863"/>
    </source>
</evidence>
<comment type="function">
    <text evidence="10 12">Specifically methylates the N3 position of the uracil ring of uridine 1498 (m3U1498) in 16S rRNA. Acts on the fully assembled 30S ribosomal subunit.</text>
</comment>
<evidence type="ECO:0000256" key="9">
    <source>
        <dbReference type="ARBA" id="ARBA00022691"/>
    </source>
</evidence>
<dbReference type="SUPFAM" id="SSF88697">
    <property type="entry name" value="PUA domain-like"/>
    <property type="match status" value="1"/>
</dbReference>
<evidence type="ECO:0000256" key="11">
    <source>
        <dbReference type="ARBA" id="ARBA00047944"/>
    </source>
</evidence>
<dbReference type="InterPro" id="IPR029026">
    <property type="entry name" value="tRNA_m1G_MTases_N"/>
</dbReference>
<feature type="domain" description="Ribosomal RNA small subunit methyltransferase E PUA-like" evidence="14">
    <location>
        <begin position="18"/>
        <end position="64"/>
    </location>
</feature>
<keyword evidence="6 12" id="KW-0698">rRNA processing</keyword>
<dbReference type="Proteomes" id="UP000052946">
    <property type="component" value="Unassembled WGS sequence"/>
</dbReference>
<dbReference type="Gene3D" id="2.40.240.20">
    <property type="entry name" value="Hypothetical PUA domain-like, domain 1"/>
    <property type="match status" value="1"/>
</dbReference>
<comment type="subcellular location">
    <subcellularLocation>
        <location evidence="1 12">Cytoplasm</location>
    </subcellularLocation>
</comment>
<dbReference type="InterPro" id="IPR046886">
    <property type="entry name" value="RsmE_MTase_dom"/>
</dbReference>
<evidence type="ECO:0000313" key="16">
    <source>
        <dbReference type="EMBL" id="GAQ19324.1"/>
    </source>
</evidence>
<dbReference type="InterPro" id="IPR006700">
    <property type="entry name" value="RsmE"/>
</dbReference>
<comment type="caution">
    <text evidence="15">The sequence shown here is derived from an EMBL/GenBank/DDBJ whole genome shotgun (WGS) entry which is preliminary data.</text>
</comment>
<evidence type="ECO:0000256" key="10">
    <source>
        <dbReference type="ARBA" id="ARBA00025699"/>
    </source>
</evidence>
<sequence>MQQYFVPEENWQAESVTISGDDVHHINRVVRLKAEDEIICSHPAGHAARCIIASVESDAVHATVIEWLDNSVELPVDVTIAQGLPKGDKLDLIIQKGTELGAKAFIPVQAKRSVVKWDDKKRHKKKERFEKIAKEASEQSHRNLIPEIKTILSLSELIDESKQYDVKIFAYEEEAKTTNYQSFSTILQGMKEGQKLLVLIGPEGGISEDEAEQLKESEFSPVRLGPRILRTETAALYMLASVSYHFEELRWNECQQ</sequence>
<dbReference type="Gene3D" id="3.40.1280.10">
    <property type="match status" value="1"/>
</dbReference>
<dbReference type="SUPFAM" id="SSF75217">
    <property type="entry name" value="alpha/beta knot"/>
    <property type="match status" value="1"/>
</dbReference>
<dbReference type="PANTHER" id="PTHR30027:SF3">
    <property type="entry name" value="16S RRNA (URACIL(1498)-N(3))-METHYLTRANSFERASE"/>
    <property type="match status" value="1"/>
</dbReference>
<keyword evidence="8 12" id="KW-0808">Transferase</keyword>
<feature type="domain" description="Ribosomal RNA small subunit methyltransferase E methyltransferase" evidence="13">
    <location>
        <begin position="73"/>
        <end position="242"/>
    </location>
</feature>
<evidence type="ECO:0000256" key="5">
    <source>
        <dbReference type="ARBA" id="ARBA00022490"/>
    </source>
</evidence>
<evidence type="ECO:0000259" key="13">
    <source>
        <dbReference type="Pfam" id="PF04452"/>
    </source>
</evidence>
<dbReference type="PIRSF" id="PIRSF015601">
    <property type="entry name" value="MTase_slr0722"/>
    <property type="match status" value="1"/>
</dbReference>
<dbReference type="Proteomes" id="UP000028863">
    <property type="component" value="Unassembled WGS sequence"/>
</dbReference>
<evidence type="ECO:0000259" key="14">
    <source>
        <dbReference type="Pfam" id="PF20260"/>
    </source>
</evidence>
<dbReference type="eggNOG" id="COG1385">
    <property type="taxonomic scope" value="Bacteria"/>
</dbReference>
<dbReference type="InterPro" id="IPR015947">
    <property type="entry name" value="PUA-like_sf"/>
</dbReference>
<dbReference type="OrthoDB" id="9815641at2"/>
<evidence type="ECO:0000256" key="4">
    <source>
        <dbReference type="ARBA" id="ARBA00013673"/>
    </source>
</evidence>
<name>W9A8M0_9BACI</name>
<evidence type="ECO:0000313" key="18">
    <source>
        <dbReference type="Proteomes" id="UP000052946"/>
    </source>
</evidence>
<evidence type="ECO:0000256" key="2">
    <source>
        <dbReference type="ARBA" id="ARBA00005528"/>
    </source>
</evidence>
<dbReference type="InterPro" id="IPR029028">
    <property type="entry name" value="Alpha/beta_knot_MTases"/>
</dbReference>
<reference evidence="18" key="3">
    <citation type="submission" date="2015-07" db="EMBL/GenBank/DDBJ databases">
        <title>Draft Genome Sequence of Oceanobacillus picturae Heshi-B3 that Was Isolated from Fermented Rice Bran with Aging Salted Mackerel, Which Was Named Heshiko as Traditional Fermented Seafood in Japan.</title>
        <authorList>
            <person name="Akuzawa S."/>
            <person name="Nakagawa J."/>
            <person name="Kanekatsu T."/>
            <person name="Kanesaki Y."/>
            <person name="Suzuki T."/>
        </authorList>
    </citation>
    <scope>NUCLEOTIDE SEQUENCE [LARGE SCALE GENOMIC DNA]</scope>
    <source>
        <strain evidence="18">Heshi-B3</strain>
    </source>
</reference>
<comment type="catalytic activity">
    <reaction evidence="11 12">
        <text>uridine(1498) in 16S rRNA + S-adenosyl-L-methionine = N(3)-methyluridine(1498) in 16S rRNA + S-adenosyl-L-homocysteine + H(+)</text>
        <dbReference type="Rhea" id="RHEA:42920"/>
        <dbReference type="Rhea" id="RHEA-COMP:10283"/>
        <dbReference type="Rhea" id="RHEA-COMP:10284"/>
        <dbReference type="ChEBI" id="CHEBI:15378"/>
        <dbReference type="ChEBI" id="CHEBI:57856"/>
        <dbReference type="ChEBI" id="CHEBI:59789"/>
        <dbReference type="ChEBI" id="CHEBI:65315"/>
        <dbReference type="ChEBI" id="CHEBI:74502"/>
        <dbReference type="EC" id="2.1.1.193"/>
    </reaction>
</comment>
<dbReference type="Pfam" id="PF20260">
    <property type="entry name" value="PUA_4"/>
    <property type="match status" value="1"/>
</dbReference>
<evidence type="ECO:0000256" key="3">
    <source>
        <dbReference type="ARBA" id="ARBA00012328"/>
    </source>
</evidence>
<dbReference type="InterPro" id="IPR046887">
    <property type="entry name" value="RsmE_PUA-like"/>
</dbReference>
<evidence type="ECO:0000256" key="12">
    <source>
        <dbReference type="PIRNR" id="PIRNR015601"/>
    </source>
</evidence>
<evidence type="ECO:0000256" key="6">
    <source>
        <dbReference type="ARBA" id="ARBA00022552"/>
    </source>
</evidence>
<dbReference type="RefSeq" id="WP_036572504.1">
    <property type="nucleotide sequence ID" value="NZ_BBXV01000043.1"/>
</dbReference>
<reference evidence="15 17" key="1">
    <citation type="submission" date="2014-03" db="EMBL/GenBank/DDBJ databases">
        <title>Draft genome sequencing of Oceanobacillus picturae strain S1 isolated from human gut.</title>
        <authorList>
            <person name="Croce O."/>
            <person name="Lagier J.C."/>
            <person name="Raoult D."/>
        </authorList>
    </citation>
    <scope>NUCLEOTIDE SEQUENCE [LARGE SCALE GENOMIC DNA]</scope>
    <source>
        <strain evidence="15 17">S1</strain>
    </source>
</reference>
<evidence type="ECO:0000256" key="1">
    <source>
        <dbReference type="ARBA" id="ARBA00004496"/>
    </source>
</evidence>
<dbReference type="NCBIfam" id="TIGR00046">
    <property type="entry name" value="RsmE family RNA methyltransferase"/>
    <property type="match status" value="1"/>
</dbReference>
<keyword evidence="9 12" id="KW-0949">S-adenosyl-L-methionine</keyword>
<proteinExistence type="inferred from homology"/>
<gene>
    <name evidence="15" type="primary">rsmE</name>
    <name evidence="15" type="ORF">BN988_00294</name>
    <name evidence="16" type="ORF">OPHB3_3291</name>
</gene>
<dbReference type="EMBL" id="CCAX010000001">
    <property type="protein sequence ID" value="CDO01848.1"/>
    <property type="molecule type" value="Genomic_DNA"/>
</dbReference>
<dbReference type="Pfam" id="PF04452">
    <property type="entry name" value="Methyltrans_RNA"/>
    <property type="match status" value="1"/>
</dbReference>
<dbReference type="CDD" id="cd18084">
    <property type="entry name" value="RsmE-like"/>
    <property type="match status" value="1"/>
</dbReference>
<dbReference type="GO" id="GO:0005737">
    <property type="term" value="C:cytoplasm"/>
    <property type="evidence" value="ECO:0007669"/>
    <property type="project" value="UniProtKB-SubCell"/>
</dbReference>
<evidence type="ECO:0000256" key="7">
    <source>
        <dbReference type="ARBA" id="ARBA00022603"/>
    </source>
</evidence>
<keyword evidence="5 12" id="KW-0963">Cytoplasm</keyword>
<keyword evidence="17" id="KW-1185">Reference proteome</keyword>